<dbReference type="Proteomes" id="UP000077266">
    <property type="component" value="Unassembled WGS sequence"/>
</dbReference>
<dbReference type="AlphaFoldDB" id="A0A165EHV0"/>
<proteinExistence type="predicted"/>
<dbReference type="EMBL" id="KV426139">
    <property type="protein sequence ID" value="KZV86970.1"/>
    <property type="molecule type" value="Genomic_DNA"/>
</dbReference>
<evidence type="ECO:0000313" key="2">
    <source>
        <dbReference type="EMBL" id="KZV86970.1"/>
    </source>
</evidence>
<reference evidence="2 3" key="1">
    <citation type="journal article" date="2016" name="Mol. Biol. Evol.">
        <title>Comparative Genomics of Early-Diverging Mushroom-Forming Fungi Provides Insights into the Origins of Lignocellulose Decay Capabilities.</title>
        <authorList>
            <person name="Nagy L.G."/>
            <person name="Riley R."/>
            <person name="Tritt A."/>
            <person name="Adam C."/>
            <person name="Daum C."/>
            <person name="Floudas D."/>
            <person name="Sun H."/>
            <person name="Yadav J.S."/>
            <person name="Pangilinan J."/>
            <person name="Larsson K.H."/>
            <person name="Matsuura K."/>
            <person name="Barry K."/>
            <person name="Labutti K."/>
            <person name="Kuo R."/>
            <person name="Ohm R.A."/>
            <person name="Bhattacharya S.S."/>
            <person name="Shirouzu T."/>
            <person name="Yoshinaga Y."/>
            <person name="Martin F.M."/>
            <person name="Grigoriev I.V."/>
            <person name="Hibbett D.S."/>
        </authorList>
    </citation>
    <scope>NUCLEOTIDE SEQUENCE [LARGE SCALE GENOMIC DNA]</scope>
    <source>
        <strain evidence="2 3">HHB12029</strain>
    </source>
</reference>
<name>A0A165EHV0_EXIGL</name>
<dbReference type="InParanoid" id="A0A165EHV0"/>
<accession>A0A165EHV0</accession>
<gene>
    <name evidence="2" type="ORF">EXIGLDRAFT_212890</name>
</gene>
<organism evidence="2 3">
    <name type="scientific">Exidia glandulosa HHB12029</name>
    <dbReference type="NCBI Taxonomy" id="1314781"/>
    <lineage>
        <taxon>Eukaryota</taxon>
        <taxon>Fungi</taxon>
        <taxon>Dikarya</taxon>
        <taxon>Basidiomycota</taxon>
        <taxon>Agaricomycotina</taxon>
        <taxon>Agaricomycetes</taxon>
        <taxon>Auriculariales</taxon>
        <taxon>Exidiaceae</taxon>
        <taxon>Exidia</taxon>
    </lineage>
</organism>
<evidence type="ECO:0000313" key="3">
    <source>
        <dbReference type="Proteomes" id="UP000077266"/>
    </source>
</evidence>
<keyword evidence="3" id="KW-1185">Reference proteome</keyword>
<evidence type="ECO:0000256" key="1">
    <source>
        <dbReference type="SAM" id="MobiDB-lite"/>
    </source>
</evidence>
<protein>
    <submittedName>
        <fullName evidence="2">Uncharacterized protein</fullName>
    </submittedName>
</protein>
<feature type="region of interest" description="Disordered" evidence="1">
    <location>
        <begin position="72"/>
        <end position="105"/>
    </location>
</feature>
<sequence>MTYRYSRSISRGGCLLDVDLRELYDILYSRSICSVHAECQYTSTATCSVAGDISITAPPNVNLWPKSVLESDRPRSRTCRAKSRSETLPSSQPTGRRKRSTCAPNEFTQHQYRASEVSRPYLSSSSRSCDGSVRDVIRARDCFTALSIPSESTQNYRRRIPRRLRPYSRHYHDSFVSWDRPSMQSPTRLHPVNVSTLLGESWPAILDAVSVASIDPETVLVAVTEFCHQLPIRRAVTPGATRRVKSITGRLYKPHRLTRAVFNAQILCAVIASARGDHGYCDVPILVTQDSSPAYLETLLLSSHHVANALCLRFSGRSRHVCRDQSPVLRPPFTHTLSTRWPLMTLHRSVQCPAPRAMPVRRFFAVGRVTFPSRACPRTSA</sequence>